<evidence type="ECO:0000313" key="2">
    <source>
        <dbReference type="EMBL" id="SDG65409.1"/>
    </source>
</evidence>
<dbReference type="InterPro" id="IPR041682">
    <property type="entry name" value="AAA_14"/>
</dbReference>
<evidence type="ECO:0000259" key="1">
    <source>
        <dbReference type="Pfam" id="PF13173"/>
    </source>
</evidence>
<name>A0A1G7W144_9BACT</name>
<accession>A0A1G7W144</accession>
<dbReference type="Pfam" id="PF13173">
    <property type="entry name" value="AAA_14"/>
    <property type="match status" value="1"/>
</dbReference>
<proteinExistence type="predicted"/>
<dbReference type="Proteomes" id="UP000198779">
    <property type="component" value="Unassembled WGS sequence"/>
</dbReference>
<dbReference type="PANTHER" id="PTHR42990">
    <property type="entry name" value="ATPASE"/>
    <property type="match status" value="1"/>
</dbReference>
<dbReference type="RefSeq" id="WP_091816871.1">
    <property type="nucleotide sequence ID" value="NZ_CP091794.1"/>
</dbReference>
<gene>
    <name evidence="2" type="ORF">SAMN04487901_1076</name>
</gene>
<dbReference type="SUPFAM" id="SSF52540">
    <property type="entry name" value="P-loop containing nucleoside triphosphate hydrolases"/>
    <property type="match status" value="1"/>
</dbReference>
<reference evidence="3" key="1">
    <citation type="submission" date="2016-10" db="EMBL/GenBank/DDBJ databases">
        <authorList>
            <person name="Varghese N."/>
            <person name="Submissions S."/>
        </authorList>
    </citation>
    <scope>NUCLEOTIDE SEQUENCE [LARGE SCALE GENOMIC DNA]</scope>
    <source>
        <strain evidence="3">BP1-148</strain>
    </source>
</reference>
<dbReference type="EMBL" id="FNCQ01000007">
    <property type="protein sequence ID" value="SDG65409.1"/>
    <property type="molecule type" value="Genomic_DNA"/>
</dbReference>
<dbReference type="PANTHER" id="PTHR42990:SF1">
    <property type="entry name" value="AAA+ ATPASE DOMAIN-CONTAINING PROTEIN"/>
    <property type="match status" value="1"/>
</dbReference>
<dbReference type="STRING" id="645274.SAMN04487901_1076"/>
<sequence>MESLFKRHDAYLSKVPMEYVRDFMQHINWNSRLLVIRGPKGVGKSTLMQQYIKQHFPAGDRHVLYCSADTNYFSTHTLLDLAENFVMMGGQWLFIDEVHKYPGWSREIKEIYDLYHELHIVLSGSSLIQINDGQADLSRRLMPYDMPGLSLREFIHLDTGLDIKPVSLDQLLDNPSKVCMDIISKCHPLEHFARYRQFGYYPFYFEEKQDYYDKLENTVNYIVDVELTKYRSLDVGYTRQVKALLHVISQMTPYEVDISKLSKASGISRQSTLKYLTNMEEANLIRRVFTNLMTVTDLQKPDKIYLDNPNLLYTLSLEKPEIGTVRETFFANQLASAGHKVEYAGYKKGDFRIDGDIVIEVGGQDKGFSQVADQENAYVAADDIESAYMRKIPLWAFGFLY</sequence>
<dbReference type="InterPro" id="IPR027417">
    <property type="entry name" value="P-loop_NTPase"/>
</dbReference>
<protein>
    <recommendedName>
        <fullName evidence="1">AAA domain-containing protein</fullName>
    </recommendedName>
</protein>
<feature type="domain" description="AAA" evidence="1">
    <location>
        <begin position="31"/>
        <end position="154"/>
    </location>
</feature>
<dbReference type="Gene3D" id="3.40.50.300">
    <property type="entry name" value="P-loop containing nucleotide triphosphate hydrolases"/>
    <property type="match status" value="1"/>
</dbReference>
<organism evidence="2 3">
    <name type="scientific">Prevotella communis</name>
    <dbReference type="NCBI Taxonomy" id="2913614"/>
    <lineage>
        <taxon>Bacteria</taxon>
        <taxon>Pseudomonadati</taxon>
        <taxon>Bacteroidota</taxon>
        <taxon>Bacteroidia</taxon>
        <taxon>Bacteroidales</taxon>
        <taxon>Prevotellaceae</taxon>
        <taxon>Prevotella</taxon>
    </lineage>
</organism>
<evidence type="ECO:0000313" key="3">
    <source>
        <dbReference type="Proteomes" id="UP000198779"/>
    </source>
</evidence>
<keyword evidence="3" id="KW-1185">Reference proteome</keyword>
<dbReference type="AlphaFoldDB" id="A0A1G7W144"/>